<dbReference type="PANTHER" id="PTHR38139:SF1">
    <property type="entry name" value="NUCLEOSIDE TRANSPORTER_FEOB GTPASE GATE DOMAIN-CONTAINING PROTEIN"/>
    <property type="match status" value="1"/>
</dbReference>
<feature type="transmembrane region" description="Helical" evidence="1">
    <location>
        <begin position="164"/>
        <end position="184"/>
    </location>
</feature>
<feature type="transmembrane region" description="Helical" evidence="1">
    <location>
        <begin position="269"/>
        <end position="295"/>
    </location>
</feature>
<sequence>MVLGVIFAELIVALKIVDKIAFIARPITNFAHLRDECGASFLTAFVSAASADAMLAAFYKDGLIEKRELFIASMVTSFPAIVMHWRPMLPVLIPLLGVVGIIYFGMLMLVGLIKTVLIMIAGRFLLVKRDSSYNYENSIIAKRPPLKEAVKLSLQTSKPIIKRIVAMTIPTTFIVFILLEIGVFDFLSDYLRGVGTYFPVPAESISIIAAQFASFIASATVASNLLMTGMLTGKEVVITLLVADVLSTIMVTIRWRVPYYFGIFGPRIGVQILALATTIRMGIMLSLISALAIFWM</sequence>
<feature type="transmembrane region" description="Helical" evidence="1">
    <location>
        <begin position="238"/>
        <end position="257"/>
    </location>
</feature>
<accession>A0A7G9YWC8</accession>
<feature type="transmembrane region" description="Helical" evidence="1">
    <location>
        <begin position="204"/>
        <end position="226"/>
    </location>
</feature>
<dbReference type="PANTHER" id="PTHR38139">
    <property type="entry name" value="GATE DOMAIN-CONTAINING PROTEIN"/>
    <property type="match status" value="1"/>
</dbReference>
<keyword evidence="1" id="KW-1133">Transmembrane helix</keyword>
<reference evidence="2" key="1">
    <citation type="submission" date="2020-06" db="EMBL/GenBank/DDBJ databases">
        <title>Unique genomic features of the anaerobic methanotrophic archaea.</title>
        <authorList>
            <person name="Chadwick G.L."/>
            <person name="Skennerton C.T."/>
            <person name="Laso-Perez R."/>
            <person name="Leu A.O."/>
            <person name="Speth D.R."/>
            <person name="Yu H."/>
            <person name="Morgan-Lang C."/>
            <person name="Hatzenpichler R."/>
            <person name="Goudeau D."/>
            <person name="Malmstrom R."/>
            <person name="Brazelton W.J."/>
            <person name="Woyke T."/>
            <person name="Hallam S.J."/>
            <person name="Tyson G.W."/>
            <person name="Wegener G."/>
            <person name="Boetius A."/>
            <person name="Orphan V."/>
        </authorList>
    </citation>
    <scope>NUCLEOTIDE SEQUENCE</scope>
</reference>
<gene>
    <name evidence="2" type="ORF">FGFEBGFE_00034</name>
</gene>
<evidence type="ECO:0000313" key="2">
    <source>
        <dbReference type="EMBL" id="QNO52312.1"/>
    </source>
</evidence>
<dbReference type="InterPro" id="IPR038880">
    <property type="entry name" value="MJ0871-like"/>
</dbReference>
<keyword evidence="1" id="KW-0812">Transmembrane</keyword>
<protein>
    <recommendedName>
        <fullName evidence="3">Nucleoside transporter/FeoB GTPase Gate domain-containing protein</fullName>
    </recommendedName>
</protein>
<keyword evidence="1" id="KW-0472">Membrane</keyword>
<feature type="transmembrane region" description="Helical" evidence="1">
    <location>
        <begin position="91"/>
        <end position="120"/>
    </location>
</feature>
<organism evidence="2">
    <name type="scientific">Candidatus Methanophagaceae archaeon ANME-1 ERB6</name>
    <dbReference type="NCBI Taxonomy" id="2759912"/>
    <lineage>
        <taxon>Archaea</taxon>
        <taxon>Methanobacteriati</taxon>
        <taxon>Methanobacteriota</taxon>
        <taxon>Stenosarchaea group</taxon>
        <taxon>Methanomicrobia</taxon>
        <taxon>Candidatus Methanophagales</taxon>
        <taxon>Candidatus Methanophagaceae</taxon>
    </lineage>
</organism>
<name>A0A7G9YWC8_9EURY</name>
<evidence type="ECO:0000256" key="1">
    <source>
        <dbReference type="SAM" id="Phobius"/>
    </source>
</evidence>
<dbReference type="AlphaFoldDB" id="A0A7G9YWC8"/>
<dbReference type="EMBL" id="MT631506">
    <property type="protein sequence ID" value="QNO52312.1"/>
    <property type="molecule type" value="Genomic_DNA"/>
</dbReference>
<proteinExistence type="predicted"/>
<evidence type="ECO:0008006" key="3">
    <source>
        <dbReference type="Google" id="ProtNLM"/>
    </source>
</evidence>
<feature type="transmembrane region" description="Helical" evidence="1">
    <location>
        <begin position="38"/>
        <end position="57"/>
    </location>
</feature>